<accession>A0A4P9VPR4</accession>
<dbReference type="AlphaFoldDB" id="A0A4P9VPR4"/>
<dbReference type="Gene3D" id="1.10.3210.10">
    <property type="entry name" value="Hypothetical protein af1432"/>
    <property type="match status" value="1"/>
</dbReference>
<name>A0A4P9VPR4_9GAMM</name>
<dbReference type="InterPro" id="IPR006674">
    <property type="entry name" value="HD_domain"/>
</dbReference>
<dbReference type="PANTHER" id="PTHR47545:SF1">
    <property type="entry name" value="MULTIFUNCTIONAL CCA PROTEIN"/>
    <property type="match status" value="1"/>
</dbReference>
<proteinExistence type="predicted"/>
<dbReference type="SUPFAM" id="SSF109604">
    <property type="entry name" value="HD-domain/PDEase-like"/>
    <property type="match status" value="1"/>
</dbReference>
<dbReference type="Pfam" id="PF13671">
    <property type="entry name" value="AAA_33"/>
    <property type="match status" value="1"/>
</dbReference>
<dbReference type="InterPro" id="IPR027417">
    <property type="entry name" value="P-loop_NTPase"/>
</dbReference>
<evidence type="ECO:0000313" key="4">
    <source>
        <dbReference type="Proteomes" id="UP000257039"/>
    </source>
</evidence>
<keyword evidence="1" id="KW-0547">Nucleotide-binding</keyword>
<reference evidence="3 4" key="1">
    <citation type="submission" date="2017-04" db="EMBL/GenBank/DDBJ databases">
        <title>Draft genome sequence of Zooshikella ganghwensis VG4 isolated from Red Sea sediments.</title>
        <authorList>
            <person name="Rehman Z."/>
            <person name="Alam I."/>
            <person name="Kamau A."/>
            <person name="Bajic V."/>
            <person name="Leiknes T."/>
        </authorList>
    </citation>
    <scope>NUCLEOTIDE SEQUENCE [LARGE SCALE GENOMIC DNA]</scope>
    <source>
        <strain evidence="3 4">VG4</strain>
    </source>
</reference>
<evidence type="ECO:0000259" key="2">
    <source>
        <dbReference type="Pfam" id="PF01966"/>
    </source>
</evidence>
<evidence type="ECO:0000256" key="1">
    <source>
        <dbReference type="ARBA" id="ARBA00022741"/>
    </source>
</evidence>
<gene>
    <name evidence="3" type="ORF">B9G39_15415</name>
</gene>
<dbReference type="SUPFAM" id="SSF52540">
    <property type="entry name" value="P-loop containing nucleoside triphosphate hydrolases"/>
    <property type="match status" value="1"/>
</dbReference>
<sequence length="422" mass="48279">MTRKEWLEALKQNASPDIDECIYYLGNVCSLLGSLKDTPQDPEWHGEGDVYIHTKMVLEELYVLLDSDAAHITGEKRQALILGALFHDIGKPLSVREREIREVRRIVSPQHEAIGRSYLTFLLPEIELSYSVIYQVMGLVGEHHRPKLLMVRNHSAGDFWQLSRCVDIELVYWLEVADMRGRICSDIKSQLMHLEEFKLFSTEYGVWQKDIHRSWQQQLESSLISLSADSRDYVYSHAVSGMERGFISTVDEAIAITYQRRNSFAELVVLCGPSGSGKSTWVRQQGLNYQVISLDEIRREINGNAASQANTGKVLHLAKDRLKACLRKGINVIWDATNLRYDFRKVVCDIGKDYHALVTLVVFQAPYSKICQSNRSRVLAVPDKVLAKQFASYQWPTPDEVHRYCIVNAQGQVLLKHGYFSE</sequence>
<dbReference type="Proteomes" id="UP000257039">
    <property type="component" value="Unassembled WGS sequence"/>
</dbReference>
<dbReference type="EMBL" id="NDXW01000001">
    <property type="protein sequence ID" value="RDH44709.1"/>
    <property type="molecule type" value="Genomic_DNA"/>
</dbReference>
<dbReference type="InterPro" id="IPR050124">
    <property type="entry name" value="tRNA_CCA-adding_enzyme"/>
</dbReference>
<dbReference type="Pfam" id="PF01966">
    <property type="entry name" value="HD"/>
    <property type="match status" value="1"/>
</dbReference>
<protein>
    <submittedName>
        <fullName evidence="3">HD domain-containing protein</fullName>
    </submittedName>
</protein>
<organism evidence="3 4">
    <name type="scientific">Zooshikella ganghwensis</name>
    <dbReference type="NCBI Taxonomy" id="202772"/>
    <lineage>
        <taxon>Bacteria</taxon>
        <taxon>Pseudomonadati</taxon>
        <taxon>Pseudomonadota</taxon>
        <taxon>Gammaproteobacteria</taxon>
        <taxon>Oceanospirillales</taxon>
        <taxon>Zooshikellaceae</taxon>
        <taxon>Zooshikella</taxon>
    </lineage>
</organism>
<dbReference type="CDD" id="cd00077">
    <property type="entry name" value="HDc"/>
    <property type="match status" value="1"/>
</dbReference>
<keyword evidence="4" id="KW-1185">Reference proteome</keyword>
<comment type="caution">
    <text evidence="3">The sequence shown here is derived from an EMBL/GenBank/DDBJ whole genome shotgun (WGS) entry which is preliminary data.</text>
</comment>
<evidence type="ECO:0000313" key="3">
    <source>
        <dbReference type="EMBL" id="RDH44709.1"/>
    </source>
</evidence>
<dbReference type="InterPro" id="IPR003607">
    <property type="entry name" value="HD/PDEase_dom"/>
</dbReference>
<dbReference type="Gene3D" id="3.40.50.300">
    <property type="entry name" value="P-loop containing nucleotide triphosphate hydrolases"/>
    <property type="match status" value="1"/>
</dbReference>
<feature type="domain" description="HD" evidence="2">
    <location>
        <begin position="51"/>
        <end position="148"/>
    </location>
</feature>
<dbReference type="PANTHER" id="PTHR47545">
    <property type="entry name" value="MULTIFUNCTIONAL CCA PROTEIN"/>
    <property type="match status" value="1"/>
</dbReference>
<dbReference type="GO" id="GO:0000166">
    <property type="term" value="F:nucleotide binding"/>
    <property type="evidence" value="ECO:0007669"/>
    <property type="project" value="UniProtKB-KW"/>
</dbReference>